<organism evidence="2 3">
    <name type="scientific">Mytilus coruscus</name>
    <name type="common">Sea mussel</name>
    <dbReference type="NCBI Taxonomy" id="42192"/>
    <lineage>
        <taxon>Eukaryota</taxon>
        <taxon>Metazoa</taxon>
        <taxon>Spiralia</taxon>
        <taxon>Lophotrochozoa</taxon>
        <taxon>Mollusca</taxon>
        <taxon>Bivalvia</taxon>
        <taxon>Autobranchia</taxon>
        <taxon>Pteriomorphia</taxon>
        <taxon>Mytilida</taxon>
        <taxon>Mytiloidea</taxon>
        <taxon>Mytilidae</taxon>
        <taxon>Mytilinae</taxon>
        <taxon>Mytilus</taxon>
    </lineage>
</organism>
<dbReference type="AlphaFoldDB" id="A0A6J8A280"/>
<dbReference type="Pfam" id="PF10551">
    <property type="entry name" value="MULE"/>
    <property type="match status" value="1"/>
</dbReference>
<keyword evidence="3" id="KW-1185">Reference proteome</keyword>
<reference evidence="2 3" key="1">
    <citation type="submission" date="2020-06" db="EMBL/GenBank/DDBJ databases">
        <authorList>
            <person name="Li R."/>
            <person name="Bekaert M."/>
        </authorList>
    </citation>
    <scope>NUCLEOTIDE SEQUENCE [LARGE SCALE GENOMIC DNA]</scope>
    <source>
        <strain evidence="3">wild</strain>
    </source>
</reference>
<dbReference type="Proteomes" id="UP000507470">
    <property type="component" value="Unassembled WGS sequence"/>
</dbReference>
<accession>A0A6J8A280</accession>
<proteinExistence type="predicted"/>
<feature type="domain" description="MULE transposase" evidence="1">
    <location>
        <begin position="2"/>
        <end position="68"/>
    </location>
</feature>
<evidence type="ECO:0000259" key="1">
    <source>
        <dbReference type="Pfam" id="PF10551"/>
    </source>
</evidence>
<dbReference type="OrthoDB" id="6147086at2759"/>
<evidence type="ECO:0000313" key="2">
    <source>
        <dbReference type="EMBL" id="CAC5358975.1"/>
    </source>
</evidence>
<name>A0A6J8A280_MYTCO</name>
<evidence type="ECO:0000313" key="3">
    <source>
        <dbReference type="Proteomes" id="UP000507470"/>
    </source>
</evidence>
<protein>
    <recommendedName>
        <fullName evidence="1">MULE transposase domain-containing protein</fullName>
    </recommendedName>
</protein>
<sequence length="180" mass="21048">MFPLVYVLLSGKDEIIYSRFFRHIRYIAELHQLQLQPETVFIDYETETKNATGTVLPGVTVKGCFFHFTLCIWRLAQKCGLKSYYKENEDITQLIRQAAVLSLYPHYLVDDVWITTLEDIGETDNVPATTSFTDNMTESWDEIYCFLWNHYFTERPTSPTPWTVGTIKLRRDSTMPTPNI</sequence>
<dbReference type="InterPro" id="IPR018289">
    <property type="entry name" value="MULE_transposase_dom"/>
</dbReference>
<gene>
    <name evidence="2" type="ORF">MCOR_2007</name>
</gene>
<dbReference type="EMBL" id="CACVKT020000425">
    <property type="protein sequence ID" value="CAC5358975.1"/>
    <property type="molecule type" value="Genomic_DNA"/>
</dbReference>